<dbReference type="AlphaFoldDB" id="A0A9D2T5C4"/>
<feature type="binding site" evidence="8">
    <location>
        <position position="62"/>
    </location>
    <ligand>
        <name>substrate</name>
    </ligand>
</feature>
<gene>
    <name evidence="8 10" type="primary">dapF</name>
    <name evidence="10" type="ORF">IAA04_06345</name>
</gene>
<feature type="active site" evidence="9">
    <location>
        <position position="71"/>
    </location>
</feature>
<evidence type="ECO:0000256" key="1">
    <source>
        <dbReference type="ARBA" id="ARBA00005196"/>
    </source>
</evidence>
<feature type="binding site" evidence="8">
    <location>
        <position position="211"/>
    </location>
    <ligand>
        <name>substrate</name>
    </ligand>
</feature>
<dbReference type="GO" id="GO:0009089">
    <property type="term" value="P:lysine biosynthetic process via diaminopimelate"/>
    <property type="evidence" value="ECO:0007669"/>
    <property type="project" value="UniProtKB-UniRule"/>
</dbReference>
<comment type="similarity">
    <text evidence="2 8">Belongs to the diaminopimelate epimerase family.</text>
</comment>
<dbReference type="Pfam" id="PF01678">
    <property type="entry name" value="DAP_epimerase"/>
    <property type="match status" value="2"/>
</dbReference>
<dbReference type="GO" id="GO:0005829">
    <property type="term" value="C:cytosol"/>
    <property type="evidence" value="ECO:0007669"/>
    <property type="project" value="TreeGrafter"/>
</dbReference>
<evidence type="ECO:0000256" key="5">
    <source>
        <dbReference type="ARBA" id="ARBA00023154"/>
    </source>
</evidence>
<accession>A0A9D2T5C4</accession>
<keyword evidence="8" id="KW-0963">Cytoplasm</keyword>
<evidence type="ECO:0000313" key="10">
    <source>
        <dbReference type="EMBL" id="HJC47653.1"/>
    </source>
</evidence>
<sequence>MKFTKMHGIGNDYVYVDCFQEQVPDPEAAARYVSDRHFGIGSDGLILIQPSDQADCRMDMYNLDGSRGKMCGNGVRCVGKYVYDHGLVPADRRQISVETLSGIKYLKLQVENGKVSSLTVDMGVPEVTSKLPELLTAGGKTVPFWGISMGNPHAVVFLDSEVNETLAGWRKEEKAAVRLSGARTASGLDCLDLAAFGPMFENHSRFPDRTNTEFVEVRGKNDLLMRVWERGSGETLACGTGACAVAAAAILAGFAEKDADVHVDLLGGSLTIRWDSADGHIYMTGPATEVFSGEIELP</sequence>
<comment type="pathway">
    <text evidence="1 8">Amino-acid biosynthesis; L-lysine biosynthesis via DAP pathway; DL-2,6-diaminopimelate from LL-2,6-diaminopimelate: step 1/1.</text>
</comment>
<comment type="caution">
    <text evidence="10">The sequence shown here is derived from an EMBL/GenBank/DDBJ whole genome shotgun (WGS) entry which is preliminary data.</text>
</comment>
<keyword evidence="6 8" id="KW-0413">Isomerase</keyword>
<dbReference type="PANTHER" id="PTHR31689:SF0">
    <property type="entry name" value="DIAMINOPIMELATE EPIMERASE"/>
    <property type="match status" value="1"/>
</dbReference>
<dbReference type="PROSITE" id="PS01326">
    <property type="entry name" value="DAP_EPIMERASE"/>
    <property type="match status" value="1"/>
</dbReference>
<feature type="site" description="Could be important to modulate the pK values of the two catalytic cysteine residues" evidence="8">
    <location>
        <position position="229"/>
    </location>
</feature>
<evidence type="ECO:0000256" key="7">
    <source>
        <dbReference type="ARBA" id="ARBA00051712"/>
    </source>
</evidence>
<keyword evidence="5 8" id="KW-0457">Lysine biosynthesis</keyword>
<feature type="active site" description="Proton donor" evidence="8">
    <location>
        <position position="71"/>
    </location>
</feature>
<feature type="binding site" evidence="8">
    <location>
        <position position="151"/>
    </location>
    <ligand>
        <name>substrate</name>
    </ligand>
</feature>
<dbReference type="HAMAP" id="MF_00197">
    <property type="entry name" value="DAP_epimerase"/>
    <property type="match status" value="1"/>
</dbReference>
<keyword evidence="4 8" id="KW-0028">Amino-acid biosynthesis</keyword>
<dbReference type="Proteomes" id="UP000823883">
    <property type="component" value="Unassembled WGS sequence"/>
</dbReference>
<feature type="binding site" evidence="8">
    <location>
        <begin position="229"/>
        <end position="230"/>
    </location>
    <ligand>
        <name>substrate</name>
    </ligand>
</feature>
<feature type="binding site" evidence="8">
    <location>
        <begin position="72"/>
        <end position="73"/>
    </location>
    <ligand>
        <name>substrate</name>
    </ligand>
</feature>
<dbReference type="GO" id="GO:0008837">
    <property type="term" value="F:diaminopimelate epimerase activity"/>
    <property type="evidence" value="ECO:0007669"/>
    <property type="project" value="UniProtKB-UniRule"/>
</dbReference>
<proteinExistence type="inferred from homology"/>
<reference evidence="10" key="1">
    <citation type="journal article" date="2021" name="PeerJ">
        <title>Extensive microbial diversity within the chicken gut microbiome revealed by metagenomics and culture.</title>
        <authorList>
            <person name="Gilroy R."/>
            <person name="Ravi A."/>
            <person name="Getino M."/>
            <person name="Pursley I."/>
            <person name="Horton D.L."/>
            <person name="Alikhan N.F."/>
            <person name="Baker D."/>
            <person name="Gharbi K."/>
            <person name="Hall N."/>
            <person name="Watson M."/>
            <person name="Adriaenssens E.M."/>
            <person name="Foster-Nyarko E."/>
            <person name="Jarju S."/>
            <person name="Secka A."/>
            <person name="Antonio M."/>
            <person name="Oren A."/>
            <person name="Chaudhuri R.R."/>
            <person name="La Ragione R."/>
            <person name="Hildebrand F."/>
            <person name="Pallen M.J."/>
        </authorList>
    </citation>
    <scope>NUCLEOTIDE SEQUENCE</scope>
    <source>
        <strain evidence="10">CHK183-5548</strain>
    </source>
</reference>
<dbReference type="SUPFAM" id="SSF54506">
    <property type="entry name" value="Diaminopimelate epimerase-like"/>
    <property type="match status" value="1"/>
</dbReference>
<feature type="binding site" evidence="8">
    <location>
        <position position="11"/>
    </location>
    <ligand>
        <name>substrate</name>
    </ligand>
</feature>
<feature type="active site" description="Proton acceptor" evidence="8">
    <location>
        <position position="238"/>
    </location>
</feature>
<evidence type="ECO:0000256" key="2">
    <source>
        <dbReference type="ARBA" id="ARBA00010219"/>
    </source>
</evidence>
<feature type="binding site" evidence="8">
    <location>
        <begin position="239"/>
        <end position="240"/>
    </location>
    <ligand>
        <name>substrate</name>
    </ligand>
</feature>
<evidence type="ECO:0000313" key="11">
    <source>
        <dbReference type="Proteomes" id="UP000823883"/>
    </source>
</evidence>
<evidence type="ECO:0000256" key="4">
    <source>
        <dbReference type="ARBA" id="ARBA00022605"/>
    </source>
</evidence>
<comment type="function">
    <text evidence="8">Catalyzes the stereoinversion of LL-2,6-diaminopimelate (L,L-DAP) to meso-diaminopimelate (meso-DAP), a precursor of L-lysine and an essential component of the bacterial peptidoglycan.</text>
</comment>
<evidence type="ECO:0000256" key="6">
    <source>
        <dbReference type="ARBA" id="ARBA00023235"/>
    </source>
</evidence>
<dbReference type="NCBIfam" id="TIGR00652">
    <property type="entry name" value="DapF"/>
    <property type="match status" value="1"/>
</dbReference>
<organism evidence="10 11">
    <name type="scientific">Candidatus Lachnoclostridium pullistercoris</name>
    <dbReference type="NCBI Taxonomy" id="2838632"/>
    <lineage>
        <taxon>Bacteria</taxon>
        <taxon>Bacillati</taxon>
        <taxon>Bacillota</taxon>
        <taxon>Clostridia</taxon>
        <taxon>Lachnospirales</taxon>
        <taxon>Lachnospiraceae</taxon>
    </lineage>
</organism>
<evidence type="ECO:0000256" key="9">
    <source>
        <dbReference type="PROSITE-ProRule" id="PRU10125"/>
    </source>
</evidence>
<comment type="catalytic activity">
    <reaction evidence="7 8">
        <text>(2S,6S)-2,6-diaminopimelate = meso-2,6-diaminopimelate</text>
        <dbReference type="Rhea" id="RHEA:15393"/>
        <dbReference type="ChEBI" id="CHEBI:57609"/>
        <dbReference type="ChEBI" id="CHEBI:57791"/>
        <dbReference type="EC" id="5.1.1.7"/>
    </reaction>
</comment>
<evidence type="ECO:0000256" key="8">
    <source>
        <dbReference type="HAMAP-Rule" id="MF_00197"/>
    </source>
</evidence>
<dbReference type="EC" id="5.1.1.7" evidence="3 8"/>
<protein>
    <recommendedName>
        <fullName evidence="3 8">Diaminopimelate epimerase</fullName>
        <shortName evidence="8">DAP epimerase</shortName>
        <ecNumber evidence="3 8">5.1.1.7</ecNumber>
    </recommendedName>
    <alternativeName>
        <fullName evidence="8">PLP-independent amino acid racemase</fullName>
    </alternativeName>
</protein>
<dbReference type="EMBL" id="DWWL01000041">
    <property type="protein sequence ID" value="HJC47653.1"/>
    <property type="molecule type" value="Genomic_DNA"/>
</dbReference>
<reference evidence="10" key="2">
    <citation type="submission" date="2021-04" db="EMBL/GenBank/DDBJ databases">
        <authorList>
            <person name="Gilroy R."/>
        </authorList>
    </citation>
    <scope>NUCLEOTIDE SEQUENCE</scope>
    <source>
        <strain evidence="10">CHK183-5548</strain>
    </source>
</reference>
<evidence type="ECO:0000256" key="3">
    <source>
        <dbReference type="ARBA" id="ARBA00013080"/>
    </source>
</evidence>
<dbReference type="Gene3D" id="3.10.310.10">
    <property type="entry name" value="Diaminopimelate Epimerase, Chain A, domain 1"/>
    <property type="match status" value="2"/>
</dbReference>
<dbReference type="InterPro" id="IPR001653">
    <property type="entry name" value="DAP_epimerase_DapF"/>
</dbReference>
<comment type="caution">
    <text evidence="8">Lacks conserved residue(s) required for the propagation of feature annotation.</text>
</comment>
<dbReference type="PANTHER" id="PTHR31689">
    <property type="entry name" value="DIAMINOPIMELATE EPIMERASE, CHLOROPLASTIC"/>
    <property type="match status" value="1"/>
</dbReference>
<dbReference type="InterPro" id="IPR018510">
    <property type="entry name" value="DAP_epimerase_AS"/>
</dbReference>
<comment type="subcellular location">
    <subcellularLocation>
        <location evidence="8">Cytoplasm</location>
    </subcellularLocation>
</comment>
<comment type="subunit">
    <text evidence="8">Homodimer.</text>
</comment>
<feature type="site" description="Could be important to modulate the pK values of the two catalytic cysteine residues" evidence="8">
    <location>
        <position position="153"/>
    </location>
</feature>
<name>A0A9D2T5C4_9FIRM</name>